<comment type="caution">
    <text evidence="1">The sequence shown here is derived from an EMBL/GenBank/DDBJ whole genome shotgun (WGS) entry which is preliminary data.</text>
</comment>
<accession>A0AA44KX38</accession>
<dbReference type="AlphaFoldDB" id="A0AA44KX38"/>
<name>A0AA44KX38_9BACI</name>
<dbReference type="EMBL" id="MACH01000068">
    <property type="protein sequence ID" value="OJE47646.1"/>
    <property type="molecule type" value="Genomic_DNA"/>
</dbReference>
<proteinExistence type="predicted"/>
<dbReference type="Gene3D" id="3.30.500.20">
    <property type="entry name" value="BH3703-like domains"/>
    <property type="match status" value="1"/>
</dbReference>
<sequence length="160" mass="19371">METKEMEIVYQEIGTRVDEIIPGDWEKIHLYAEVLNDSTEVFFYFSIPTKEGFIYSNDIPKVYNVDRKIYKELLFELFDKFEELREEFRKNEQELWTNLTLTIENSGKFKIEYNYEDILSSEIGSMDRQIIWMYKNLGILPDNEIDKKFLDNYLKNIEDK</sequence>
<protein>
    <recommendedName>
        <fullName evidence="3">TIGR01741 family protein</fullName>
    </recommendedName>
</protein>
<dbReference type="Pfam" id="PF04634">
    <property type="entry name" value="YezG-like"/>
    <property type="match status" value="1"/>
</dbReference>
<dbReference type="NCBIfam" id="TIGR01741">
    <property type="entry name" value="staph_tand_hypo"/>
    <property type="match status" value="1"/>
</dbReference>
<dbReference type="InterPro" id="IPR006728">
    <property type="entry name" value="YezG-like"/>
</dbReference>
<evidence type="ECO:0000313" key="1">
    <source>
        <dbReference type="EMBL" id="OJE47646.1"/>
    </source>
</evidence>
<dbReference type="RefSeq" id="WP_071745254.1">
    <property type="nucleotide sequence ID" value="NZ_MACH01000068.1"/>
</dbReference>
<reference evidence="1 2" key="1">
    <citation type="submission" date="2016-06" db="EMBL/GenBank/DDBJ databases">
        <title>First insights into the genetic diversity and population structure of in the Bacillus cereus group bacteria from diverse marine environments.</title>
        <authorList>
            <person name="Liu Y."/>
            <person name="Lai Q."/>
            <person name="Shao Z."/>
        </authorList>
    </citation>
    <scope>NUCLEOTIDE SEQUENCE [LARGE SCALE GENOMIC DNA]</scope>
    <source>
        <strain evidence="1 2">TD42</strain>
    </source>
</reference>
<dbReference type="SUPFAM" id="SSF160424">
    <property type="entry name" value="BH3703-like"/>
    <property type="match status" value="1"/>
</dbReference>
<evidence type="ECO:0000313" key="2">
    <source>
        <dbReference type="Proteomes" id="UP000183185"/>
    </source>
</evidence>
<gene>
    <name evidence="1" type="ORF">BAQ49_05330</name>
</gene>
<dbReference type="Proteomes" id="UP000183185">
    <property type="component" value="Unassembled WGS sequence"/>
</dbReference>
<evidence type="ECO:0008006" key="3">
    <source>
        <dbReference type="Google" id="ProtNLM"/>
    </source>
</evidence>
<organism evidence="1 2">
    <name type="scientific">Bacillus proteolyticus</name>
    <dbReference type="NCBI Taxonomy" id="2026192"/>
    <lineage>
        <taxon>Bacteria</taxon>
        <taxon>Bacillati</taxon>
        <taxon>Bacillota</taxon>
        <taxon>Bacilli</taxon>
        <taxon>Bacillales</taxon>
        <taxon>Bacillaceae</taxon>
        <taxon>Bacillus</taxon>
        <taxon>Bacillus cereus group</taxon>
    </lineage>
</organism>
<dbReference type="InterPro" id="IPR036170">
    <property type="entry name" value="YezG-like_sf"/>
</dbReference>